<sequence>MTEHELATLGGGVVAYIKTLTADEASRMFPTIEGLPKGINLFSLHAADGTPLALTDTRQAAIGHAIDDDLEIASVH</sequence>
<proteinExistence type="predicted"/>
<organism evidence="1 2">
    <name type="scientific">Hyphomicrobium album</name>
    <dbReference type="NCBI Taxonomy" id="2665159"/>
    <lineage>
        <taxon>Bacteria</taxon>
        <taxon>Pseudomonadati</taxon>
        <taxon>Pseudomonadota</taxon>
        <taxon>Alphaproteobacteria</taxon>
        <taxon>Hyphomicrobiales</taxon>
        <taxon>Hyphomicrobiaceae</taxon>
        <taxon>Hyphomicrobium</taxon>
    </lineage>
</organism>
<gene>
    <name evidence="1" type="ORF">GIW81_07465</name>
</gene>
<accession>A0A6I3KGS8</accession>
<evidence type="ECO:0000313" key="2">
    <source>
        <dbReference type="Proteomes" id="UP000440694"/>
    </source>
</evidence>
<comment type="caution">
    <text evidence="1">The sequence shown here is derived from an EMBL/GenBank/DDBJ whole genome shotgun (WGS) entry which is preliminary data.</text>
</comment>
<dbReference type="EMBL" id="WMBQ01000001">
    <property type="protein sequence ID" value="MTD94174.1"/>
    <property type="molecule type" value="Genomic_DNA"/>
</dbReference>
<name>A0A6I3KGS8_9HYPH</name>
<reference evidence="1 2" key="1">
    <citation type="submission" date="2019-11" db="EMBL/GenBank/DDBJ databases">
        <title>Identification of a novel strain.</title>
        <authorList>
            <person name="Xu Q."/>
            <person name="Wang G."/>
        </authorList>
    </citation>
    <scope>NUCLEOTIDE SEQUENCE [LARGE SCALE GENOMIC DNA]</scope>
    <source>
        <strain evidence="2">xq</strain>
    </source>
</reference>
<dbReference type="InterPro" id="IPR009531">
    <property type="entry name" value="DUF1150"/>
</dbReference>
<evidence type="ECO:0000313" key="1">
    <source>
        <dbReference type="EMBL" id="MTD94174.1"/>
    </source>
</evidence>
<dbReference type="AlphaFoldDB" id="A0A6I3KGS8"/>
<dbReference type="Proteomes" id="UP000440694">
    <property type="component" value="Unassembled WGS sequence"/>
</dbReference>
<dbReference type="Pfam" id="PF06620">
    <property type="entry name" value="DUF1150"/>
    <property type="match status" value="1"/>
</dbReference>
<keyword evidence="2" id="KW-1185">Reference proteome</keyword>
<protein>
    <submittedName>
        <fullName evidence="1">DUF1150 family protein</fullName>
    </submittedName>
</protein>